<dbReference type="GO" id="GO:0003723">
    <property type="term" value="F:RNA binding"/>
    <property type="evidence" value="ECO:0007669"/>
    <property type="project" value="InterPro"/>
</dbReference>
<sequence length="258" mass="27789">MSAFSNNIFDLLNEDGYKPAPVAAPAKEANKPTTEAKPASNDKRGKSNGAARGGRRNGRQQNGRQQRGRQFDRHSGTGIADSEKKEKQGWGHPETAEAEAAKDTISPKDPAAEDVAAAEAAEAEEKVKTLEEYLAEKANKSLNVALPEARKANEGADDKKWENAVAFVKEEEPEYFAVNKENKAAKKAADKQRKEKVVVEIEQRFVEKTRGGNRGGRGGERRGGERRGRGNGRRGPKSAAPAVNIQDAAAFPSLGATA</sequence>
<feature type="compositionally biased region" description="Low complexity" evidence="1">
    <location>
        <begin position="18"/>
        <end position="27"/>
    </location>
</feature>
<evidence type="ECO:0000313" key="3">
    <source>
        <dbReference type="EMBL" id="KAJ8658123.1"/>
    </source>
</evidence>
<keyword evidence="4" id="KW-1185">Reference proteome</keyword>
<evidence type="ECO:0000259" key="2">
    <source>
        <dbReference type="SMART" id="SM01233"/>
    </source>
</evidence>
<feature type="compositionally biased region" description="Low complexity" evidence="1">
    <location>
        <begin position="107"/>
        <end position="120"/>
    </location>
</feature>
<feature type="compositionally biased region" description="Basic and acidic residues" evidence="1">
    <location>
        <begin position="69"/>
        <end position="89"/>
    </location>
</feature>
<dbReference type="InterPro" id="IPR039764">
    <property type="entry name" value="HABP4/SERBP1-like"/>
</dbReference>
<proteinExistence type="predicted"/>
<organism evidence="3 4">
    <name type="scientific">Lichtheimia ornata</name>
    <dbReference type="NCBI Taxonomy" id="688661"/>
    <lineage>
        <taxon>Eukaryota</taxon>
        <taxon>Fungi</taxon>
        <taxon>Fungi incertae sedis</taxon>
        <taxon>Mucoromycota</taxon>
        <taxon>Mucoromycotina</taxon>
        <taxon>Mucoromycetes</taxon>
        <taxon>Mucorales</taxon>
        <taxon>Lichtheimiaceae</taxon>
        <taxon>Lichtheimia</taxon>
    </lineage>
</organism>
<comment type="caution">
    <text evidence="3">The sequence shown here is derived from an EMBL/GenBank/DDBJ whole genome shotgun (WGS) entry which is preliminary data.</text>
</comment>
<feature type="compositionally biased region" description="Basic and acidic residues" evidence="1">
    <location>
        <begin position="217"/>
        <end position="228"/>
    </location>
</feature>
<dbReference type="InterPro" id="IPR006861">
    <property type="entry name" value="HABP4_PAIRBP1-bd"/>
</dbReference>
<dbReference type="PANTHER" id="PTHR12299:SF17">
    <property type="entry name" value="AT19571P-RELATED"/>
    <property type="match status" value="1"/>
</dbReference>
<dbReference type="AlphaFoldDB" id="A0AAD7V3U0"/>
<gene>
    <name evidence="3" type="ORF">O0I10_006130</name>
</gene>
<dbReference type="PANTHER" id="PTHR12299">
    <property type="entry name" value="HYALURONIC ACID-BINDING PROTEIN 4"/>
    <property type="match status" value="1"/>
</dbReference>
<dbReference type="GeneID" id="83213541"/>
<dbReference type="EMBL" id="JARTCD010000026">
    <property type="protein sequence ID" value="KAJ8658123.1"/>
    <property type="molecule type" value="Genomic_DNA"/>
</dbReference>
<dbReference type="SMART" id="SM01233">
    <property type="entry name" value="HABP4_PAI-RBP1"/>
    <property type="match status" value="1"/>
</dbReference>
<dbReference type="GO" id="GO:0005634">
    <property type="term" value="C:nucleus"/>
    <property type="evidence" value="ECO:0007669"/>
    <property type="project" value="TreeGrafter"/>
</dbReference>
<feature type="domain" description="Hyaluronan/mRNA-binding protein" evidence="2">
    <location>
        <begin position="67"/>
        <end position="155"/>
    </location>
</feature>
<dbReference type="Gene3D" id="6.10.140.1040">
    <property type="match status" value="1"/>
</dbReference>
<dbReference type="Proteomes" id="UP001234581">
    <property type="component" value="Unassembled WGS sequence"/>
</dbReference>
<dbReference type="RefSeq" id="XP_058343036.1">
    <property type="nucleotide sequence ID" value="XM_058486162.1"/>
</dbReference>
<protein>
    <recommendedName>
        <fullName evidence="2">Hyaluronan/mRNA-binding protein domain-containing protein</fullName>
    </recommendedName>
</protein>
<evidence type="ECO:0000313" key="4">
    <source>
        <dbReference type="Proteomes" id="UP001234581"/>
    </source>
</evidence>
<dbReference type="GO" id="GO:0005737">
    <property type="term" value="C:cytoplasm"/>
    <property type="evidence" value="ECO:0007669"/>
    <property type="project" value="TreeGrafter"/>
</dbReference>
<accession>A0AAD7V3U0</accession>
<feature type="region of interest" description="Disordered" evidence="1">
    <location>
        <begin position="1"/>
        <end position="123"/>
    </location>
</feature>
<evidence type="ECO:0000256" key="1">
    <source>
        <dbReference type="SAM" id="MobiDB-lite"/>
    </source>
</evidence>
<reference evidence="3 4" key="1">
    <citation type="submission" date="2023-03" db="EMBL/GenBank/DDBJ databases">
        <title>Genome sequence of Lichtheimia ornata CBS 291.66.</title>
        <authorList>
            <person name="Mohabir J.T."/>
            <person name="Shea T.P."/>
            <person name="Kurbessoian T."/>
            <person name="Berby B."/>
            <person name="Fontaine J."/>
            <person name="Livny J."/>
            <person name="Gnirke A."/>
            <person name="Stajich J.E."/>
            <person name="Cuomo C.A."/>
        </authorList>
    </citation>
    <scope>NUCLEOTIDE SEQUENCE [LARGE SCALE GENOMIC DNA]</scope>
    <source>
        <strain evidence="3">CBS 291.66</strain>
    </source>
</reference>
<name>A0AAD7V3U0_9FUNG</name>
<feature type="region of interest" description="Disordered" evidence="1">
    <location>
        <begin position="206"/>
        <end position="258"/>
    </location>
</feature>